<dbReference type="GO" id="GO:0005764">
    <property type="term" value="C:lysosome"/>
    <property type="evidence" value="ECO:0007669"/>
    <property type="project" value="TreeGrafter"/>
</dbReference>
<keyword evidence="17" id="KW-1185">Reference proteome</keyword>
<keyword evidence="8 14" id="KW-1015">Disulfide bond</keyword>
<comment type="similarity">
    <text evidence="2 12">Belongs to the acid sphingomyelinase family.</text>
</comment>
<dbReference type="GO" id="GO:0005615">
    <property type="term" value="C:extracellular space"/>
    <property type="evidence" value="ECO:0007669"/>
    <property type="project" value="TreeGrafter"/>
</dbReference>
<comment type="catalytic activity">
    <reaction evidence="11">
        <text>a sphingomyelin + H2O = phosphocholine + an N-acylsphing-4-enine + H(+)</text>
        <dbReference type="Rhea" id="RHEA:19253"/>
        <dbReference type="ChEBI" id="CHEBI:15377"/>
        <dbReference type="ChEBI" id="CHEBI:15378"/>
        <dbReference type="ChEBI" id="CHEBI:17636"/>
        <dbReference type="ChEBI" id="CHEBI:52639"/>
        <dbReference type="ChEBI" id="CHEBI:295975"/>
        <dbReference type="EC" id="3.1.4.12"/>
    </reaction>
    <physiologicalReaction direction="left-to-right" evidence="11">
        <dbReference type="Rhea" id="RHEA:19254"/>
    </physiologicalReaction>
</comment>
<protein>
    <recommendedName>
        <fullName evidence="12">Sphingomyelin phosphodiesterase</fullName>
        <ecNumber evidence="12">3.1.4.12</ecNumber>
    </recommendedName>
</protein>
<keyword evidence="6 12" id="KW-0378">Hydrolase</keyword>
<feature type="binding site" evidence="13">
    <location>
        <position position="195"/>
    </location>
    <ligand>
        <name>Zn(2+)</name>
        <dbReference type="ChEBI" id="CHEBI:29105"/>
        <label>1</label>
    </ligand>
</feature>
<feature type="disulfide bond" evidence="14">
    <location>
        <begin position="79"/>
        <end position="144"/>
    </location>
</feature>
<comment type="cofactor">
    <cofactor evidence="13">
        <name>Zn(2+)</name>
        <dbReference type="ChEBI" id="CHEBI:29105"/>
    </cofactor>
    <text evidence="13">Binds 2 Zn(2+) ions per subunit.</text>
</comment>
<evidence type="ECO:0000313" key="16">
    <source>
        <dbReference type="EMBL" id="CAD7628184.1"/>
    </source>
</evidence>
<dbReference type="InterPro" id="IPR041805">
    <property type="entry name" value="ASMase/PPN1_MPP"/>
</dbReference>
<dbReference type="GO" id="GO:0061750">
    <property type="term" value="F:acid sphingomyelin phosphodiesterase activity"/>
    <property type="evidence" value="ECO:0007669"/>
    <property type="project" value="TreeGrafter"/>
</dbReference>
<dbReference type="Proteomes" id="UP000759131">
    <property type="component" value="Unassembled WGS sequence"/>
</dbReference>
<dbReference type="CDD" id="cd00842">
    <property type="entry name" value="MPP_ASMase"/>
    <property type="match status" value="1"/>
</dbReference>
<feature type="disulfide bond" evidence="14">
    <location>
        <begin position="216"/>
        <end position="238"/>
    </location>
</feature>
<evidence type="ECO:0000256" key="3">
    <source>
        <dbReference type="ARBA" id="ARBA00022525"/>
    </source>
</evidence>
<dbReference type="InterPro" id="IPR011160">
    <property type="entry name" value="Sphingomy_PDE"/>
</dbReference>
<evidence type="ECO:0000313" key="17">
    <source>
        <dbReference type="Proteomes" id="UP000759131"/>
    </source>
</evidence>
<feature type="binding site" evidence="13">
    <location>
        <position position="197"/>
    </location>
    <ligand>
        <name>Zn(2+)</name>
        <dbReference type="ChEBI" id="CHEBI:29105"/>
        <label>1</label>
    </ligand>
</feature>
<evidence type="ECO:0000256" key="14">
    <source>
        <dbReference type="PIRSR" id="PIRSR000948-2"/>
    </source>
</evidence>
<dbReference type="PANTHER" id="PTHR10340:SF34">
    <property type="entry name" value="SPHINGOMYELIN PHOSPHODIESTERASE"/>
    <property type="match status" value="1"/>
</dbReference>
<dbReference type="Pfam" id="PF00149">
    <property type="entry name" value="Metallophos"/>
    <property type="match status" value="1"/>
</dbReference>
<keyword evidence="5" id="KW-0732">Signal</keyword>
<feature type="disulfide bond" evidence="14">
    <location>
        <begin position="107"/>
        <end position="118"/>
    </location>
</feature>
<evidence type="ECO:0000256" key="8">
    <source>
        <dbReference type="ARBA" id="ARBA00023157"/>
    </source>
</evidence>
<dbReference type="GO" id="GO:0006685">
    <property type="term" value="P:sphingomyelin catabolic process"/>
    <property type="evidence" value="ECO:0007669"/>
    <property type="project" value="UniProtKB-UniRule"/>
</dbReference>
<dbReference type="SMART" id="SM00741">
    <property type="entry name" value="SapB"/>
    <property type="match status" value="1"/>
</dbReference>
<feature type="disulfide bond" evidence="14">
    <location>
        <begin position="76"/>
        <end position="152"/>
    </location>
</feature>
<feature type="binding site" evidence="13">
    <location>
        <position position="307"/>
    </location>
    <ligand>
        <name>Zn(2+)</name>
        <dbReference type="ChEBI" id="CHEBI:29105"/>
        <label>2</label>
    </ligand>
</feature>
<dbReference type="InterPro" id="IPR008139">
    <property type="entry name" value="SaposinB_dom"/>
</dbReference>
<comment type="function">
    <text evidence="12">Converts sphingomyelin to ceramide.</text>
</comment>
<evidence type="ECO:0000256" key="12">
    <source>
        <dbReference type="PIRNR" id="PIRNR000948"/>
    </source>
</evidence>
<feature type="binding site" evidence="13">
    <location>
        <position position="411"/>
    </location>
    <ligand>
        <name>Zn(2+)</name>
        <dbReference type="ChEBI" id="CHEBI:29105"/>
        <label>2</label>
    </ligand>
</feature>
<evidence type="ECO:0000256" key="9">
    <source>
        <dbReference type="ARBA" id="ARBA00023180"/>
    </source>
</evidence>
<dbReference type="PANTHER" id="PTHR10340">
    <property type="entry name" value="SPHINGOMYELIN PHOSPHODIESTERASE"/>
    <property type="match status" value="1"/>
</dbReference>
<evidence type="ECO:0000256" key="4">
    <source>
        <dbReference type="ARBA" id="ARBA00022723"/>
    </source>
</evidence>
<evidence type="ECO:0000256" key="7">
    <source>
        <dbReference type="ARBA" id="ARBA00022833"/>
    </source>
</evidence>
<evidence type="ECO:0000256" key="10">
    <source>
        <dbReference type="ARBA" id="ARBA00023295"/>
    </source>
</evidence>
<dbReference type="GO" id="GO:0046513">
    <property type="term" value="P:ceramide biosynthetic process"/>
    <property type="evidence" value="ECO:0007669"/>
    <property type="project" value="TreeGrafter"/>
</dbReference>
<dbReference type="Pfam" id="PF19272">
    <property type="entry name" value="ASMase_C"/>
    <property type="match status" value="1"/>
</dbReference>
<gene>
    <name evidence="16" type="ORF">OSB1V03_LOCUS8606</name>
</gene>
<evidence type="ECO:0000259" key="15">
    <source>
        <dbReference type="PROSITE" id="PS50015"/>
    </source>
</evidence>
<dbReference type="Gene3D" id="3.60.21.10">
    <property type="match status" value="1"/>
</dbReference>
<dbReference type="OrthoDB" id="282973at2759"/>
<dbReference type="GO" id="GO:0046872">
    <property type="term" value="F:metal ion binding"/>
    <property type="evidence" value="ECO:0007669"/>
    <property type="project" value="UniProtKB-KW"/>
</dbReference>
<evidence type="ECO:0000256" key="2">
    <source>
        <dbReference type="ARBA" id="ARBA00008234"/>
    </source>
</evidence>
<evidence type="ECO:0000256" key="1">
    <source>
        <dbReference type="ARBA" id="ARBA00004613"/>
    </source>
</evidence>
<dbReference type="InterPro" id="IPR029052">
    <property type="entry name" value="Metallo-depent_PP-like"/>
</dbReference>
<evidence type="ECO:0000256" key="6">
    <source>
        <dbReference type="ARBA" id="ARBA00022801"/>
    </source>
</evidence>
<feature type="disulfide bond" evidence="14">
    <location>
        <begin position="337"/>
        <end position="385"/>
    </location>
</feature>
<dbReference type="PIRSF" id="PIRSF000948">
    <property type="entry name" value="Sphingomy_PDE"/>
    <property type="match status" value="1"/>
</dbReference>
<feature type="binding site" evidence="13">
    <location>
        <position position="267"/>
    </location>
    <ligand>
        <name>Zn(2+)</name>
        <dbReference type="ChEBI" id="CHEBI:29105"/>
        <label>2</label>
    </ligand>
</feature>
<comment type="subcellular location">
    <subcellularLocation>
        <location evidence="1">Secreted</location>
    </subcellularLocation>
</comment>
<keyword evidence="3" id="KW-0964">Secreted</keyword>
<keyword evidence="4 13" id="KW-0479">Metal-binding</keyword>
<dbReference type="SUPFAM" id="SSF47862">
    <property type="entry name" value="Saposin"/>
    <property type="match status" value="1"/>
</dbReference>
<keyword evidence="10 12" id="KW-0326">Glycosidase</keyword>
<evidence type="ECO:0000256" key="13">
    <source>
        <dbReference type="PIRSR" id="PIRSR000948-1"/>
    </source>
</evidence>
<evidence type="ECO:0000256" key="5">
    <source>
        <dbReference type="ARBA" id="ARBA00022729"/>
    </source>
</evidence>
<keyword evidence="7 13" id="KW-0862">Zinc</keyword>
<dbReference type="InterPro" id="IPR004843">
    <property type="entry name" value="Calcineurin-like_PHP"/>
</dbReference>
<keyword evidence="9" id="KW-0325">Glycoprotein</keyword>
<feature type="binding site" evidence="13">
    <location>
        <position position="267"/>
    </location>
    <ligand>
        <name>Zn(2+)</name>
        <dbReference type="ChEBI" id="CHEBI:29105"/>
        <label>1</label>
    </ligand>
</feature>
<dbReference type="Gene3D" id="1.10.225.10">
    <property type="entry name" value="Saposin-like"/>
    <property type="match status" value="1"/>
</dbReference>
<name>A0A7R9KRS4_9ACAR</name>
<feature type="binding site" evidence="13">
    <location>
        <position position="413"/>
    </location>
    <ligand>
        <name>Zn(2+)</name>
        <dbReference type="ChEBI" id="CHEBI:29105"/>
        <label>1</label>
    </ligand>
</feature>
<dbReference type="InterPro" id="IPR045473">
    <property type="entry name" value="ASM_C"/>
</dbReference>
<feature type="disulfide bond" evidence="14">
    <location>
        <begin position="210"/>
        <end position="215"/>
    </location>
</feature>
<dbReference type="EMBL" id="CAJPIZ010005440">
    <property type="protein sequence ID" value="CAG2108614.1"/>
    <property type="molecule type" value="Genomic_DNA"/>
</dbReference>
<feature type="domain" description="Saposin B-type" evidence="15">
    <location>
        <begin position="72"/>
        <end position="156"/>
    </location>
</feature>
<dbReference type="PROSITE" id="PS50015">
    <property type="entry name" value="SAP_B"/>
    <property type="match status" value="1"/>
</dbReference>
<dbReference type="EMBL" id="OC860015">
    <property type="protein sequence ID" value="CAD7628184.1"/>
    <property type="molecule type" value="Genomic_DNA"/>
</dbReference>
<dbReference type="GO" id="GO:0016798">
    <property type="term" value="F:hydrolase activity, acting on glycosyl bonds"/>
    <property type="evidence" value="ECO:0007669"/>
    <property type="project" value="UniProtKB-KW"/>
</dbReference>
<organism evidence="16">
    <name type="scientific">Medioppia subpectinata</name>
    <dbReference type="NCBI Taxonomy" id="1979941"/>
    <lineage>
        <taxon>Eukaryota</taxon>
        <taxon>Metazoa</taxon>
        <taxon>Ecdysozoa</taxon>
        <taxon>Arthropoda</taxon>
        <taxon>Chelicerata</taxon>
        <taxon>Arachnida</taxon>
        <taxon>Acari</taxon>
        <taxon>Acariformes</taxon>
        <taxon>Sarcoptiformes</taxon>
        <taxon>Oribatida</taxon>
        <taxon>Brachypylina</taxon>
        <taxon>Oppioidea</taxon>
        <taxon>Oppiidae</taxon>
        <taxon>Medioppia</taxon>
    </lineage>
</organism>
<feature type="binding site" evidence="13">
    <location>
        <position position="377"/>
    </location>
    <ligand>
        <name>Zn(2+)</name>
        <dbReference type="ChEBI" id="CHEBI:29105"/>
        <label>2</label>
    </ligand>
</feature>
<dbReference type="EC" id="3.1.4.12" evidence="12"/>
<dbReference type="SUPFAM" id="SSF56300">
    <property type="entry name" value="Metallo-dependent phosphatases"/>
    <property type="match status" value="1"/>
</dbReference>
<evidence type="ECO:0000256" key="11">
    <source>
        <dbReference type="ARBA" id="ARBA00047268"/>
    </source>
</evidence>
<dbReference type="InterPro" id="IPR011001">
    <property type="entry name" value="Saposin-like"/>
</dbReference>
<reference evidence="16" key="1">
    <citation type="submission" date="2020-11" db="EMBL/GenBank/DDBJ databases">
        <authorList>
            <person name="Tran Van P."/>
        </authorList>
    </citation>
    <scope>NUCLEOTIDE SEQUENCE</scope>
</reference>
<proteinExistence type="inferred from homology"/>
<sequence length="577" mass="65168">MLPLIATKQINFDKTTNSIDGNAIKESNRPVVDTGAATAGNHGFLMDLLSNGFRLMNLRKVVKEVQSGKSSGSSACMSCKFGFAMAQQLIQFGKTKDELASIANYLCKSLDLQSPRVCDGMVDQFKDEFLTVIPKINLSPNEMCGSLLGESCSRVYNPLYNWTLPFTPIPKPPVLSSKPQLKSSSPKLKVLHLSDTHIDPMYAEGGDAVCGEPLCCRNASSDVRPQNRAGFWGDYRDCDIPLRTLEETLRFIDNTHQDIDYVIWTGDIPPHDVWNQSRDGQLSLIRLVAKTIHKYLGNIPIYPVLGNHESAPINRGAFYAVVAKPGLKIISLNMNYCNNQNWWLLLNATDPAGELQWLIRELQASELTGEKVHIIGHIPPGSNDCLQVWSKNYNRIVNRFESTISGQFFGHTHQDEFELFYETTPAPRAGVYIRPTNVAYIGPSLSAFGNVNPGYRIYTIDGDRENSTFQVLDYETYYLNLTDANIHRDSKPIEYKLSYSAREAYGLQDLSAESWHQLVLRLNKDQQLFSKFYDYFFNRSDNIGADNVCTTKQCRRDILCRLITSLSHHNYFCNKFL</sequence>
<accession>A0A7R9KRS4</accession>
<dbReference type="AlphaFoldDB" id="A0A7R9KRS4"/>
<dbReference type="GO" id="GO:0016020">
    <property type="term" value="C:membrane"/>
    <property type="evidence" value="ECO:0007669"/>
    <property type="project" value="GOC"/>
</dbReference>